<dbReference type="Gene3D" id="3.40.50.11380">
    <property type="match status" value="1"/>
</dbReference>
<dbReference type="EC" id="2.4.1.255" evidence="3"/>
<evidence type="ECO:0000256" key="8">
    <source>
        <dbReference type="PROSITE-ProRule" id="PRU00339"/>
    </source>
</evidence>
<feature type="repeat" description="TPR" evidence="8">
    <location>
        <begin position="39"/>
        <end position="72"/>
    </location>
</feature>
<dbReference type="Pfam" id="PF13414">
    <property type="entry name" value="TPR_11"/>
    <property type="match status" value="3"/>
</dbReference>
<feature type="domain" description="O-GlcNAc transferase C-terminal" evidence="10">
    <location>
        <begin position="514"/>
        <end position="666"/>
    </location>
</feature>
<comment type="pathway">
    <text evidence="1">Protein modification; protein glycosylation.</text>
</comment>
<feature type="repeat" description="TPR" evidence="8">
    <location>
        <begin position="141"/>
        <end position="174"/>
    </location>
</feature>
<keyword evidence="6" id="KW-0677">Repeat</keyword>
<dbReference type="GO" id="GO:0097363">
    <property type="term" value="F:protein O-acetylglucosaminyltransferase activity"/>
    <property type="evidence" value="ECO:0007669"/>
    <property type="project" value="UniProtKB-EC"/>
</dbReference>
<evidence type="ECO:0000256" key="9">
    <source>
        <dbReference type="SAM" id="MobiDB-lite"/>
    </source>
</evidence>
<evidence type="ECO:0000256" key="6">
    <source>
        <dbReference type="ARBA" id="ARBA00022737"/>
    </source>
</evidence>
<dbReference type="Pfam" id="PF00515">
    <property type="entry name" value="TPR_1"/>
    <property type="match status" value="1"/>
</dbReference>
<organism evidence="11 12">
    <name type="scientific">Desmonostoc muscorum LEGE 12446</name>
    <dbReference type="NCBI Taxonomy" id="1828758"/>
    <lineage>
        <taxon>Bacteria</taxon>
        <taxon>Bacillati</taxon>
        <taxon>Cyanobacteriota</taxon>
        <taxon>Cyanophyceae</taxon>
        <taxon>Nostocales</taxon>
        <taxon>Nostocaceae</taxon>
        <taxon>Desmonostoc</taxon>
    </lineage>
</organism>
<dbReference type="Pfam" id="PF13374">
    <property type="entry name" value="TPR_10"/>
    <property type="match status" value="1"/>
</dbReference>
<feature type="repeat" description="TPR" evidence="8">
    <location>
        <begin position="107"/>
        <end position="140"/>
    </location>
</feature>
<evidence type="ECO:0000313" key="11">
    <source>
        <dbReference type="EMBL" id="MBE9021420.1"/>
    </source>
</evidence>
<evidence type="ECO:0000313" key="12">
    <source>
        <dbReference type="Proteomes" id="UP000622533"/>
    </source>
</evidence>
<feature type="repeat" description="TPR" evidence="8">
    <location>
        <begin position="73"/>
        <end position="106"/>
    </location>
</feature>
<dbReference type="SMART" id="SM00028">
    <property type="entry name" value="TPR"/>
    <property type="match status" value="12"/>
</dbReference>
<gene>
    <name evidence="11" type="ORF">IQ276_02775</name>
</gene>
<feature type="repeat" description="TPR" evidence="8">
    <location>
        <begin position="379"/>
        <end position="412"/>
    </location>
</feature>
<dbReference type="InterPro" id="IPR029489">
    <property type="entry name" value="OGT/SEC/SPY_C"/>
</dbReference>
<comment type="caution">
    <text evidence="11">The sequence shown here is derived from an EMBL/GenBank/DDBJ whole genome shotgun (WGS) entry which is preliminary data.</text>
</comment>
<keyword evidence="5" id="KW-0808">Transferase</keyword>
<dbReference type="AlphaFoldDB" id="A0A8J7DBQ9"/>
<keyword evidence="7 8" id="KW-0802">TPR repeat</keyword>
<evidence type="ECO:0000256" key="3">
    <source>
        <dbReference type="ARBA" id="ARBA00011970"/>
    </source>
</evidence>
<evidence type="ECO:0000256" key="7">
    <source>
        <dbReference type="ARBA" id="ARBA00022803"/>
    </source>
</evidence>
<sequence length="882" mass="98082">MENIHQPNSDNGHISSPKGFGSQSPKKPKLPNRRQSPNVDQLFAQAVNYHQQQQFDQALNAYRQVLAIDPKYIDALTNLGSLLKRLGQVEEAIAIYRQGLALKPESAETWFNLGNALHESRQLEAAESAFSQTVQLKPNLGVAHFKLGKVLQEQEKLIQAVDCYRQAITLMPDSAQAYTNLGNVLKALGQLEAAVAHHRQALQLQPNSAQGYYNLGNALTAQEQHESAAAAYQQALQLQPDWAEALLNLAVAYLALENFQEAEQALKQAVVLKSDLSLAHFHLGKLLQKQGDTAAAEVHLGQCWQLQPDEAKPLEALLLLLQTQGKYSQAIALLQDHLKRHPNQAIAHCYLGTLYNNIGHFFEAISHLQQALQLDSNLAIAHNNLGYALIQNGQLSAGIDSCLRAIEIQPNLAIAYLNQGLALNNQGRVSEAIACFQETLRIDPDYHPGNSNLLYALNYSPDYSPATLAAAHHQWGQQVTKLMGGRGDGETRRGLNNFKSKIQVALLAHQRCDPKSKILRVGYVSPDFRQHSVAYFFEPILRHHNPSQVETFCYANVPNPDAVTERLRGLCHNWRHVYNMDDDQLADLVRFDDIDILVDLAGHTGSNRLPMFVRQPAPIQVTYLGYPNTTGLANMNYRLTDTWADPPGLTDEYYTEELIRLPRCFLCYQPSPTAPPVMDLPAKSMGRITFGSFNNLPKITPEVIALWSQILDSVPNSRIILKIRWFDDQPTRDRYLSLFADCGIDSHRVKLIGMIPDSNHHLAFYGNIDIALDPFPYHGTTTTCEALWMGVPVITLAGQTHVSRVGVSLLTTVGVPELIASTPQEYVAKAVALASDLPTLSQLRFNLRQQVAASALCDAVAHTQALEAIYRQLWQRFVQVAD</sequence>
<evidence type="ECO:0000256" key="2">
    <source>
        <dbReference type="ARBA" id="ARBA00005386"/>
    </source>
</evidence>
<evidence type="ECO:0000256" key="5">
    <source>
        <dbReference type="ARBA" id="ARBA00022679"/>
    </source>
</evidence>
<accession>A0A8J7DBQ9</accession>
<proteinExistence type="inferred from homology"/>
<comment type="similarity">
    <text evidence="2">Belongs to the glycosyltransferase 41 family. O-GlcNAc transferase subfamily.</text>
</comment>
<dbReference type="SUPFAM" id="SSF48452">
    <property type="entry name" value="TPR-like"/>
    <property type="match status" value="2"/>
</dbReference>
<dbReference type="PROSITE" id="PS50005">
    <property type="entry name" value="TPR"/>
    <property type="match status" value="10"/>
</dbReference>
<feature type="region of interest" description="Disordered" evidence="9">
    <location>
        <begin position="1"/>
        <end position="35"/>
    </location>
</feature>
<dbReference type="InterPro" id="IPR019734">
    <property type="entry name" value="TPR_rpt"/>
</dbReference>
<dbReference type="PANTHER" id="PTHR44835">
    <property type="entry name" value="UDP-N-ACETYLGLUCOSAMINE--PEPTIDE N-ACETYLGLUCOSAMINYLTRANSFERASE SPINDLY-RELATED"/>
    <property type="match status" value="1"/>
</dbReference>
<reference evidence="11" key="1">
    <citation type="submission" date="2020-10" db="EMBL/GenBank/DDBJ databases">
        <authorList>
            <person name="Castelo-Branco R."/>
            <person name="Eusebio N."/>
            <person name="Adriana R."/>
            <person name="Vieira A."/>
            <person name="Brugerolle De Fraissinette N."/>
            <person name="Rezende De Castro R."/>
            <person name="Schneider M.P."/>
            <person name="Vasconcelos V."/>
            <person name="Leao P.N."/>
        </authorList>
    </citation>
    <scope>NUCLEOTIDE SEQUENCE</scope>
    <source>
        <strain evidence="11">LEGE 12446</strain>
    </source>
</reference>
<feature type="repeat" description="TPR" evidence="8">
    <location>
        <begin position="243"/>
        <end position="276"/>
    </location>
</feature>
<dbReference type="Gene3D" id="3.40.50.2000">
    <property type="entry name" value="Glycogen Phosphorylase B"/>
    <property type="match status" value="1"/>
</dbReference>
<name>A0A8J7DBQ9_DESMC</name>
<dbReference type="Gene3D" id="1.25.40.10">
    <property type="entry name" value="Tetratricopeptide repeat domain"/>
    <property type="match status" value="4"/>
</dbReference>
<dbReference type="PROSITE" id="PS50293">
    <property type="entry name" value="TPR_REGION"/>
    <property type="match status" value="4"/>
</dbReference>
<dbReference type="SUPFAM" id="SSF53756">
    <property type="entry name" value="UDP-Glycosyltransferase/glycogen phosphorylase"/>
    <property type="match status" value="1"/>
</dbReference>
<feature type="repeat" description="TPR" evidence="8">
    <location>
        <begin position="209"/>
        <end position="242"/>
    </location>
</feature>
<keyword evidence="12" id="KW-1185">Reference proteome</keyword>
<dbReference type="Proteomes" id="UP000622533">
    <property type="component" value="Unassembled WGS sequence"/>
</dbReference>
<feature type="compositionally biased region" description="Polar residues" evidence="9">
    <location>
        <begin position="1"/>
        <end position="14"/>
    </location>
</feature>
<dbReference type="EMBL" id="JADEXS010000020">
    <property type="protein sequence ID" value="MBE9021420.1"/>
    <property type="molecule type" value="Genomic_DNA"/>
</dbReference>
<feature type="domain" description="O-GlcNAc transferase C-terminal" evidence="10">
    <location>
        <begin position="687"/>
        <end position="865"/>
    </location>
</feature>
<dbReference type="PANTHER" id="PTHR44835:SF1">
    <property type="entry name" value="PROTEIN O-GLCNAC TRANSFERASE"/>
    <property type="match status" value="1"/>
</dbReference>
<evidence type="ECO:0000259" key="10">
    <source>
        <dbReference type="Pfam" id="PF13844"/>
    </source>
</evidence>
<protein>
    <recommendedName>
        <fullName evidence="3">protein O-GlcNAc transferase</fullName>
        <ecNumber evidence="3">2.4.1.255</ecNumber>
    </recommendedName>
</protein>
<keyword evidence="4" id="KW-0328">Glycosyltransferase</keyword>
<evidence type="ECO:0000256" key="1">
    <source>
        <dbReference type="ARBA" id="ARBA00004922"/>
    </source>
</evidence>
<dbReference type="Pfam" id="PF13181">
    <property type="entry name" value="TPR_8"/>
    <property type="match status" value="2"/>
</dbReference>
<evidence type="ECO:0000256" key="4">
    <source>
        <dbReference type="ARBA" id="ARBA00022676"/>
    </source>
</evidence>
<dbReference type="InterPro" id="IPR051939">
    <property type="entry name" value="Glycosyltr_41/O-GlcNAc_trsf"/>
</dbReference>
<dbReference type="Pfam" id="PF13844">
    <property type="entry name" value="Glyco_transf_41"/>
    <property type="match status" value="2"/>
</dbReference>
<dbReference type="InterPro" id="IPR011990">
    <property type="entry name" value="TPR-like_helical_dom_sf"/>
</dbReference>
<feature type="repeat" description="TPR" evidence="8">
    <location>
        <begin position="175"/>
        <end position="208"/>
    </location>
</feature>
<dbReference type="RefSeq" id="WP_193913511.1">
    <property type="nucleotide sequence ID" value="NZ_JADEXS020000001.1"/>
</dbReference>
<dbReference type="UniPathway" id="UPA00378"/>
<feature type="repeat" description="TPR" evidence="8">
    <location>
        <begin position="345"/>
        <end position="378"/>
    </location>
</feature>
<feature type="repeat" description="TPR" evidence="8">
    <location>
        <begin position="413"/>
        <end position="446"/>
    </location>
</feature>